<dbReference type="GO" id="GO:0016887">
    <property type="term" value="F:ATP hydrolysis activity"/>
    <property type="evidence" value="ECO:0007669"/>
    <property type="project" value="InterPro"/>
</dbReference>
<feature type="region of interest" description="Disordered" evidence="1">
    <location>
        <begin position="113"/>
        <end position="171"/>
    </location>
</feature>
<dbReference type="CDD" id="cd00009">
    <property type="entry name" value="AAA"/>
    <property type="match status" value="1"/>
</dbReference>
<dbReference type="EMBL" id="SNRW01014002">
    <property type="protein sequence ID" value="KAA6371972.1"/>
    <property type="molecule type" value="Genomic_DNA"/>
</dbReference>
<dbReference type="GO" id="GO:0005634">
    <property type="term" value="C:nucleus"/>
    <property type="evidence" value="ECO:0007669"/>
    <property type="project" value="TreeGrafter"/>
</dbReference>
<dbReference type="SUPFAM" id="SSF52540">
    <property type="entry name" value="P-loop containing nucleoside triphosphate hydrolases"/>
    <property type="match status" value="1"/>
</dbReference>
<feature type="domain" description="ATPase AAA-type core" evidence="2">
    <location>
        <begin position="3"/>
        <end position="105"/>
    </location>
</feature>
<sequence length="171" mass="18626">IALLSGPPGTGKTTAAHVIANMCGYRIIEINASDDRSKIKPTYKLTSLSSAFASINIHNKQQESIMQSKDELAKPVCVIIDEFDGVLDDKEGGAVAGLVELVERVLNSDNISKGYSGRINKNGNDNEQEENENNIKQIKSSGKFSNIQTRTDEKNSKVKRNESNKGTGNKE</sequence>
<name>A0A5J4UPF2_9EUKA</name>
<dbReference type="GO" id="GO:0005524">
    <property type="term" value="F:ATP binding"/>
    <property type="evidence" value="ECO:0007669"/>
    <property type="project" value="InterPro"/>
</dbReference>
<dbReference type="Pfam" id="PF00004">
    <property type="entry name" value="AAA"/>
    <property type="match status" value="1"/>
</dbReference>
<organism evidence="3 4">
    <name type="scientific">Streblomastix strix</name>
    <dbReference type="NCBI Taxonomy" id="222440"/>
    <lineage>
        <taxon>Eukaryota</taxon>
        <taxon>Metamonada</taxon>
        <taxon>Preaxostyla</taxon>
        <taxon>Oxymonadida</taxon>
        <taxon>Streblomastigidae</taxon>
        <taxon>Streblomastix</taxon>
    </lineage>
</organism>
<dbReference type="GO" id="GO:0003677">
    <property type="term" value="F:DNA binding"/>
    <property type="evidence" value="ECO:0007669"/>
    <property type="project" value="TreeGrafter"/>
</dbReference>
<feature type="compositionally biased region" description="Basic and acidic residues" evidence="1">
    <location>
        <begin position="150"/>
        <end position="171"/>
    </location>
</feature>
<reference evidence="3 4" key="1">
    <citation type="submission" date="2019-03" db="EMBL/GenBank/DDBJ databases">
        <title>Single cell metagenomics reveals metabolic interactions within the superorganism composed of flagellate Streblomastix strix and complex community of Bacteroidetes bacteria on its surface.</title>
        <authorList>
            <person name="Treitli S.C."/>
            <person name="Kolisko M."/>
            <person name="Husnik F."/>
            <person name="Keeling P."/>
            <person name="Hampl V."/>
        </authorList>
    </citation>
    <scope>NUCLEOTIDE SEQUENCE [LARGE SCALE GENOMIC DNA]</scope>
    <source>
        <strain evidence="3">ST1C</strain>
    </source>
</reference>
<dbReference type="Proteomes" id="UP000324800">
    <property type="component" value="Unassembled WGS sequence"/>
</dbReference>
<evidence type="ECO:0000313" key="3">
    <source>
        <dbReference type="EMBL" id="KAA6371972.1"/>
    </source>
</evidence>
<evidence type="ECO:0000259" key="2">
    <source>
        <dbReference type="Pfam" id="PF00004"/>
    </source>
</evidence>
<dbReference type="Gene3D" id="3.40.50.300">
    <property type="entry name" value="P-loop containing nucleotide triphosphate hydrolases"/>
    <property type="match status" value="1"/>
</dbReference>
<proteinExistence type="predicted"/>
<accession>A0A5J4UPF2</accession>
<evidence type="ECO:0000256" key="1">
    <source>
        <dbReference type="SAM" id="MobiDB-lite"/>
    </source>
</evidence>
<protein>
    <recommendedName>
        <fullName evidence="2">ATPase AAA-type core domain-containing protein</fullName>
    </recommendedName>
</protein>
<comment type="caution">
    <text evidence="3">The sequence shown here is derived from an EMBL/GenBank/DDBJ whole genome shotgun (WGS) entry which is preliminary data.</text>
</comment>
<dbReference type="PANTHER" id="PTHR23389">
    <property type="entry name" value="CHROMOSOME TRANSMISSION FIDELITY FACTOR 18"/>
    <property type="match status" value="1"/>
</dbReference>
<dbReference type="InterPro" id="IPR003959">
    <property type="entry name" value="ATPase_AAA_core"/>
</dbReference>
<gene>
    <name evidence="3" type="ORF">EZS28_032502</name>
</gene>
<feature type="compositionally biased region" description="Polar residues" evidence="1">
    <location>
        <begin position="135"/>
        <end position="149"/>
    </location>
</feature>
<evidence type="ECO:0000313" key="4">
    <source>
        <dbReference type="Proteomes" id="UP000324800"/>
    </source>
</evidence>
<feature type="non-terminal residue" evidence="3">
    <location>
        <position position="1"/>
    </location>
</feature>
<dbReference type="AlphaFoldDB" id="A0A5J4UPF2"/>
<dbReference type="InterPro" id="IPR027417">
    <property type="entry name" value="P-loop_NTPase"/>
</dbReference>
<dbReference type="PANTHER" id="PTHR23389:SF3">
    <property type="entry name" value="CHROMOSOME TRANSMISSION FIDELITY PROTEIN 18 HOMOLOG"/>
    <property type="match status" value="1"/>
</dbReference>
<dbReference type="OrthoDB" id="2195431at2759"/>